<keyword evidence="1" id="KW-0812">Transmembrane</keyword>
<evidence type="ECO:0000313" key="2">
    <source>
        <dbReference type="EMBL" id="CPT25118.1"/>
    </source>
</evidence>
<keyword evidence="1" id="KW-1133">Transmembrane helix</keyword>
<protein>
    <submittedName>
        <fullName evidence="2">Uncharacterized protein</fullName>
    </submittedName>
</protein>
<comment type="caution">
    <text evidence="2">The sequence shown here is derived from an EMBL/GenBank/DDBJ whole genome shotgun (WGS) entry which is preliminary data.</text>
</comment>
<dbReference type="Proteomes" id="UP000038487">
    <property type="component" value="Unassembled WGS sequence"/>
</dbReference>
<name>A0AB33T0Q6_9MYCO</name>
<evidence type="ECO:0000256" key="1">
    <source>
        <dbReference type="SAM" id="Phobius"/>
    </source>
</evidence>
<feature type="transmembrane region" description="Helical" evidence="1">
    <location>
        <begin position="14"/>
        <end position="35"/>
    </location>
</feature>
<reference evidence="2 3" key="1">
    <citation type="submission" date="2015-03" db="EMBL/GenBank/DDBJ databases">
        <authorList>
            <consortium name="Pathogen Informatics"/>
            <person name="Murphy D."/>
        </authorList>
    </citation>
    <scope>NUCLEOTIDE SEQUENCE [LARGE SCALE GENOMIC DNA]</scope>
    <source>
        <strain evidence="2 3">PAP036</strain>
    </source>
</reference>
<organism evidence="2 3">
    <name type="scientific">Mycobacteroides abscessus</name>
    <dbReference type="NCBI Taxonomy" id="36809"/>
    <lineage>
        <taxon>Bacteria</taxon>
        <taxon>Bacillati</taxon>
        <taxon>Actinomycetota</taxon>
        <taxon>Actinomycetes</taxon>
        <taxon>Mycobacteriales</taxon>
        <taxon>Mycobacteriaceae</taxon>
        <taxon>Mycobacteroides</taxon>
    </lineage>
</organism>
<sequence length="63" mass="6767">MIDKHYLLTVMSSVFVRLIAFGRVSWSIVVLIVGLGTASGQPIVSEVLSPSADPVRCGAQAHW</sequence>
<dbReference type="AlphaFoldDB" id="A0AB33T0Q6"/>
<keyword evidence="1" id="KW-0472">Membrane</keyword>
<accession>A0AB33T0Q6</accession>
<dbReference type="EMBL" id="CSUW01000004">
    <property type="protein sequence ID" value="CPT25118.1"/>
    <property type="molecule type" value="Genomic_DNA"/>
</dbReference>
<gene>
    <name evidence="2" type="ORF">ERS075527_01994</name>
</gene>
<evidence type="ECO:0000313" key="3">
    <source>
        <dbReference type="Proteomes" id="UP000038487"/>
    </source>
</evidence>
<proteinExistence type="predicted"/>